<reference evidence="2" key="2">
    <citation type="submission" date="2015-01" db="EMBL/GenBank/DDBJ databases">
        <title>Evolutionary Origins and Diversification of the Mycorrhizal Mutualists.</title>
        <authorList>
            <consortium name="DOE Joint Genome Institute"/>
            <consortium name="Mycorrhizal Genomics Consortium"/>
            <person name="Kohler A."/>
            <person name="Kuo A."/>
            <person name="Nagy L.G."/>
            <person name="Floudas D."/>
            <person name="Copeland A."/>
            <person name="Barry K.W."/>
            <person name="Cichocki N."/>
            <person name="Veneault-Fourrey C."/>
            <person name="LaButti K."/>
            <person name="Lindquist E.A."/>
            <person name="Lipzen A."/>
            <person name="Lundell T."/>
            <person name="Morin E."/>
            <person name="Murat C."/>
            <person name="Riley R."/>
            <person name="Ohm R."/>
            <person name="Sun H."/>
            <person name="Tunlid A."/>
            <person name="Henrissat B."/>
            <person name="Grigoriev I.V."/>
            <person name="Hibbett D.S."/>
            <person name="Martin F."/>
        </authorList>
    </citation>
    <scope>NUCLEOTIDE SEQUENCE [LARGE SCALE GENOMIC DNA]</scope>
    <source>
        <strain evidence="2">Marx 270</strain>
    </source>
</reference>
<name>A0A0C3K3A2_PISTI</name>
<gene>
    <name evidence="1" type="ORF">M404DRAFT_597914</name>
</gene>
<dbReference type="AlphaFoldDB" id="A0A0C3K3A2"/>
<dbReference type="InParanoid" id="A0A0C3K3A2"/>
<sequence length="97" mass="10979">MHLCTTTSTARDSPDIAHIQTLKGSLSPSEEIFESESCGTPVRIDIADVVVPNADFTGYRKTREDNKSHQPCQRRYHQRLNARLNEAKYPPQRHTSA</sequence>
<proteinExistence type="predicted"/>
<evidence type="ECO:0000313" key="2">
    <source>
        <dbReference type="Proteomes" id="UP000054217"/>
    </source>
</evidence>
<dbReference type="HOGENOM" id="CLU_2347568_0_0_1"/>
<reference evidence="1 2" key="1">
    <citation type="submission" date="2014-04" db="EMBL/GenBank/DDBJ databases">
        <authorList>
            <consortium name="DOE Joint Genome Institute"/>
            <person name="Kuo A."/>
            <person name="Kohler A."/>
            <person name="Costa M.D."/>
            <person name="Nagy L.G."/>
            <person name="Floudas D."/>
            <person name="Copeland A."/>
            <person name="Barry K.W."/>
            <person name="Cichocki N."/>
            <person name="Veneault-Fourrey C."/>
            <person name="LaButti K."/>
            <person name="Lindquist E.A."/>
            <person name="Lipzen A."/>
            <person name="Lundell T."/>
            <person name="Morin E."/>
            <person name="Murat C."/>
            <person name="Sun H."/>
            <person name="Tunlid A."/>
            <person name="Henrissat B."/>
            <person name="Grigoriev I.V."/>
            <person name="Hibbett D.S."/>
            <person name="Martin F."/>
            <person name="Nordberg H.P."/>
            <person name="Cantor M.N."/>
            <person name="Hua S.X."/>
        </authorList>
    </citation>
    <scope>NUCLEOTIDE SEQUENCE [LARGE SCALE GENOMIC DNA]</scope>
    <source>
        <strain evidence="1 2">Marx 270</strain>
    </source>
</reference>
<accession>A0A0C3K3A2</accession>
<protein>
    <submittedName>
        <fullName evidence="1">Uncharacterized protein</fullName>
    </submittedName>
</protein>
<dbReference type="EMBL" id="KN831973">
    <property type="protein sequence ID" value="KIO03992.1"/>
    <property type="molecule type" value="Genomic_DNA"/>
</dbReference>
<dbReference type="Proteomes" id="UP000054217">
    <property type="component" value="Unassembled WGS sequence"/>
</dbReference>
<organism evidence="1 2">
    <name type="scientific">Pisolithus tinctorius Marx 270</name>
    <dbReference type="NCBI Taxonomy" id="870435"/>
    <lineage>
        <taxon>Eukaryota</taxon>
        <taxon>Fungi</taxon>
        <taxon>Dikarya</taxon>
        <taxon>Basidiomycota</taxon>
        <taxon>Agaricomycotina</taxon>
        <taxon>Agaricomycetes</taxon>
        <taxon>Agaricomycetidae</taxon>
        <taxon>Boletales</taxon>
        <taxon>Sclerodermatineae</taxon>
        <taxon>Pisolithaceae</taxon>
        <taxon>Pisolithus</taxon>
    </lineage>
</organism>
<evidence type="ECO:0000313" key="1">
    <source>
        <dbReference type="EMBL" id="KIO03992.1"/>
    </source>
</evidence>
<keyword evidence="2" id="KW-1185">Reference proteome</keyword>